<evidence type="ECO:0000313" key="2">
    <source>
        <dbReference type="Proteomes" id="UP000828390"/>
    </source>
</evidence>
<sequence length="64" mass="6839">MEIRVFKGLYSAFGDRVQCRGLAFVQQDGDYVGLVESVLGGEAEEDYSPQPGLAIAAAAMTILN</sequence>
<comment type="caution">
    <text evidence="1">The sequence shown here is derived from an EMBL/GenBank/DDBJ whole genome shotgun (WGS) entry which is preliminary data.</text>
</comment>
<keyword evidence="2" id="KW-1185">Reference proteome</keyword>
<reference evidence="1" key="2">
    <citation type="submission" date="2020-11" db="EMBL/GenBank/DDBJ databases">
        <authorList>
            <person name="McCartney M.A."/>
            <person name="Auch B."/>
            <person name="Kono T."/>
            <person name="Mallez S."/>
            <person name="Becker A."/>
            <person name="Gohl D.M."/>
            <person name="Silverstein K.A.T."/>
            <person name="Koren S."/>
            <person name="Bechman K.B."/>
            <person name="Herman A."/>
            <person name="Abrahante J.E."/>
            <person name="Garbe J."/>
        </authorList>
    </citation>
    <scope>NUCLEOTIDE SEQUENCE</scope>
    <source>
        <strain evidence="1">Duluth1</strain>
        <tissue evidence="1">Whole animal</tissue>
    </source>
</reference>
<dbReference type="EMBL" id="JAIWYP010000004">
    <property type="protein sequence ID" value="KAH3841066.1"/>
    <property type="molecule type" value="Genomic_DNA"/>
</dbReference>
<dbReference type="Proteomes" id="UP000828390">
    <property type="component" value="Unassembled WGS sequence"/>
</dbReference>
<evidence type="ECO:0000313" key="1">
    <source>
        <dbReference type="EMBL" id="KAH3841066.1"/>
    </source>
</evidence>
<proteinExistence type="predicted"/>
<protein>
    <submittedName>
        <fullName evidence="1">Uncharacterized protein</fullName>
    </submittedName>
</protein>
<reference evidence="1" key="1">
    <citation type="journal article" date="2019" name="bioRxiv">
        <title>The Genome of the Zebra Mussel, Dreissena polymorpha: A Resource for Invasive Species Research.</title>
        <authorList>
            <person name="McCartney M.A."/>
            <person name="Auch B."/>
            <person name="Kono T."/>
            <person name="Mallez S."/>
            <person name="Zhang Y."/>
            <person name="Obille A."/>
            <person name="Becker A."/>
            <person name="Abrahante J.E."/>
            <person name="Garbe J."/>
            <person name="Badalamenti J.P."/>
            <person name="Herman A."/>
            <person name="Mangelson H."/>
            <person name="Liachko I."/>
            <person name="Sullivan S."/>
            <person name="Sone E.D."/>
            <person name="Koren S."/>
            <person name="Silverstein K.A.T."/>
            <person name="Beckman K.B."/>
            <person name="Gohl D.M."/>
        </authorList>
    </citation>
    <scope>NUCLEOTIDE SEQUENCE</scope>
    <source>
        <strain evidence="1">Duluth1</strain>
        <tissue evidence="1">Whole animal</tissue>
    </source>
</reference>
<organism evidence="1 2">
    <name type="scientific">Dreissena polymorpha</name>
    <name type="common">Zebra mussel</name>
    <name type="synonym">Mytilus polymorpha</name>
    <dbReference type="NCBI Taxonomy" id="45954"/>
    <lineage>
        <taxon>Eukaryota</taxon>
        <taxon>Metazoa</taxon>
        <taxon>Spiralia</taxon>
        <taxon>Lophotrochozoa</taxon>
        <taxon>Mollusca</taxon>
        <taxon>Bivalvia</taxon>
        <taxon>Autobranchia</taxon>
        <taxon>Heteroconchia</taxon>
        <taxon>Euheterodonta</taxon>
        <taxon>Imparidentia</taxon>
        <taxon>Neoheterodontei</taxon>
        <taxon>Myida</taxon>
        <taxon>Dreissenoidea</taxon>
        <taxon>Dreissenidae</taxon>
        <taxon>Dreissena</taxon>
    </lineage>
</organism>
<dbReference type="AlphaFoldDB" id="A0A9D4QRM5"/>
<name>A0A9D4QRM5_DREPO</name>
<accession>A0A9D4QRM5</accession>
<gene>
    <name evidence="1" type="ORF">DPMN_114524</name>
</gene>